<keyword evidence="2" id="KW-1133">Transmembrane helix</keyword>
<feature type="compositionally biased region" description="Basic and acidic residues" evidence="1">
    <location>
        <begin position="57"/>
        <end position="69"/>
    </location>
</feature>
<keyword evidence="2" id="KW-0472">Membrane</keyword>
<evidence type="ECO:0000313" key="4">
    <source>
        <dbReference type="Proteomes" id="UP000594015"/>
    </source>
</evidence>
<proteinExistence type="predicted"/>
<dbReference type="AlphaFoldDB" id="A0AAE7TEM7"/>
<keyword evidence="2" id="KW-0812">Transmembrane</keyword>
<dbReference type="Proteomes" id="UP000594015">
    <property type="component" value="Chromosome"/>
</dbReference>
<protein>
    <submittedName>
        <fullName evidence="3">Uncharacterized protein</fullName>
    </submittedName>
</protein>
<feature type="transmembrane region" description="Helical" evidence="2">
    <location>
        <begin position="18"/>
        <end position="36"/>
    </location>
</feature>
<accession>A0AAE7TEM7</accession>
<dbReference type="EMBL" id="CP030050">
    <property type="protein sequence ID" value="QOZ65858.1"/>
    <property type="molecule type" value="Genomic_DNA"/>
</dbReference>
<gene>
    <name evidence="3" type="ORF">WN72_05010</name>
</gene>
<dbReference type="KEGG" id="barh:WN72_05010"/>
<evidence type="ECO:0000256" key="2">
    <source>
        <dbReference type="SAM" id="Phobius"/>
    </source>
</evidence>
<feature type="region of interest" description="Disordered" evidence="1">
    <location>
        <begin position="45"/>
        <end position="69"/>
    </location>
</feature>
<organism evidence="3 4">
    <name type="scientific">Bradyrhizobium arachidis</name>
    <dbReference type="NCBI Taxonomy" id="858423"/>
    <lineage>
        <taxon>Bacteria</taxon>
        <taxon>Pseudomonadati</taxon>
        <taxon>Pseudomonadota</taxon>
        <taxon>Alphaproteobacteria</taxon>
        <taxon>Hyphomicrobiales</taxon>
        <taxon>Nitrobacteraceae</taxon>
        <taxon>Bradyrhizobium</taxon>
    </lineage>
</organism>
<name>A0AAE7TEM7_9BRAD</name>
<sequence>MGNTGVGMLLGDLSVKAMWLQFLGVIILGIAIWYGVNRSGRLRRSERAQLDQNTEAAQRRDDPQKPLAR</sequence>
<evidence type="ECO:0000256" key="1">
    <source>
        <dbReference type="SAM" id="MobiDB-lite"/>
    </source>
</evidence>
<evidence type="ECO:0000313" key="3">
    <source>
        <dbReference type="EMBL" id="QOZ65858.1"/>
    </source>
</evidence>
<reference evidence="3 4" key="1">
    <citation type="submission" date="2018-06" db="EMBL/GenBank/DDBJ databases">
        <title>Comparative genomics of Bradyrhizobium nodulating Arachidis hypogaea.</title>
        <authorList>
            <person name="Li Y."/>
        </authorList>
    </citation>
    <scope>NUCLEOTIDE SEQUENCE [LARGE SCALE GENOMIC DNA]</scope>
    <source>
        <strain evidence="3 4">CCBAU 051107</strain>
    </source>
</reference>